<protein>
    <submittedName>
        <fullName evidence="1">Uncharacterized protein</fullName>
    </submittedName>
</protein>
<reference evidence="1" key="1">
    <citation type="submission" date="2021-05" db="EMBL/GenBank/DDBJ databases">
        <authorList>
            <person name="Pietrasiak N."/>
            <person name="Ward R."/>
            <person name="Stajich J.E."/>
            <person name="Kurbessoian T."/>
        </authorList>
    </citation>
    <scope>NUCLEOTIDE SEQUENCE</scope>
    <source>
        <strain evidence="1">GSE-TBD4-15B</strain>
    </source>
</reference>
<comment type="caution">
    <text evidence="1">The sequence shown here is derived from an EMBL/GenBank/DDBJ whole genome shotgun (WGS) entry which is preliminary data.</text>
</comment>
<evidence type="ECO:0000313" key="2">
    <source>
        <dbReference type="Proteomes" id="UP000707356"/>
    </source>
</evidence>
<gene>
    <name evidence="1" type="ORF">KME07_20360</name>
</gene>
<dbReference type="InterPro" id="IPR054637">
    <property type="entry name" value="Asr1405_Asl0597-like"/>
</dbReference>
<sequence>MSQLNGQPGLNLDNSHLVSVPRIERWQVYHRLQDLKIPCWCLADGTLRVEVQTSISALLLRSVVQQFVASRQEMVNWLERCWMVK</sequence>
<dbReference type="AlphaFoldDB" id="A0A951U6F5"/>
<organism evidence="1 2">
    <name type="scientific">Pegethrix bostrychoides GSE-TBD4-15B</name>
    <dbReference type="NCBI Taxonomy" id="2839662"/>
    <lineage>
        <taxon>Bacteria</taxon>
        <taxon>Bacillati</taxon>
        <taxon>Cyanobacteriota</taxon>
        <taxon>Cyanophyceae</taxon>
        <taxon>Oculatellales</taxon>
        <taxon>Oculatellaceae</taxon>
        <taxon>Pegethrix</taxon>
    </lineage>
</organism>
<accession>A0A951U6F5</accession>
<evidence type="ECO:0000313" key="1">
    <source>
        <dbReference type="EMBL" id="MBW4467788.1"/>
    </source>
</evidence>
<dbReference type="EMBL" id="JAHHHV010000080">
    <property type="protein sequence ID" value="MBW4467788.1"/>
    <property type="molecule type" value="Genomic_DNA"/>
</dbReference>
<name>A0A951U6F5_9CYAN</name>
<dbReference type="Proteomes" id="UP000707356">
    <property type="component" value="Unassembled WGS sequence"/>
</dbReference>
<dbReference type="NCBIfam" id="NF045598">
    <property type="entry name" value="asr1405_asl0597"/>
    <property type="match status" value="1"/>
</dbReference>
<reference evidence="1" key="2">
    <citation type="journal article" date="2022" name="Microbiol. Resour. Announc.">
        <title>Metagenome Sequencing to Explore Phylogenomics of Terrestrial Cyanobacteria.</title>
        <authorList>
            <person name="Ward R.D."/>
            <person name="Stajich J.E."/>
            <person name="Johansen J.R."/>
            <person name="Huntemann M."/>
            <person name="Clum A."/>
            <person name="Foster B."/>
            <person name="Foster B."/>
            <person name="Roux S."/>
            <person name="Palaniappan K."/>
            <person name="Varghese N."/>
            <person name="Mukherjee S."/>
            <person name="Reddy T.B.K."/>
            <person name="Daum C."/>
            <person name="Copeland A."/>
            <person name="Chen I.A."/>
            <person name="Ivanova N.N."/>
            <person name="Kyrpides N.C."/>
            <person name="Shapiro N."/>
            <person name="Eloe-Fadrosh E.A."/>
            <person name="Pietrasiak N."/>
        </authorList>
    </citation>
    <scope>NUCLEOTIDE SEQUENCE</scope>
    <source>
        <strain evidence="1">GSE-TBD4-15B</strain>
    </source>
</reference>
<proteinExistence type="predicted"/>